<comment type="caution">
    <text evidence="2">The sequence shown here is derived from an EMBL/GenBank/DDBJ whole genome shotgun (WGS) entry which is preliminary data.</text>
</comment>
<feature type="chain" id="PRO_5041909706" description="LRRNT domain-containing protein" evidence="1">
    <location>
        <begin position="24"/>
        <end position="102"/>
    </location>
</feature>
<accession>A0AAD8BNT4</accession>
<name>A0AAD8BNT4_BIOPF</name>
<dbReference type="PROSITE" id="PS51450">
    <property type="entry name" value="LRR"/>
    <property type="match status" value="1"/>
</dbReference>
<protein>
    <recommendedName>
        <fullName evidence="4">LRRNT domain-containing protein</fullName>
    </recommendedName>
</protein>
<gene>
    <name evidence="2" type="ORF">Bpfe_012707</name>
</gene>
<dbReference type="Proteomes" id="UP001233172">
    <property type="component" value="Unassembled WGS sequence"/>
</dbReference>
<reference evidence="2" key="2">
    <citation type="submission" date="2023-04" db="EMBL/GenBank/DDBJ databases">
        <authorList>
            <person name="Bu L."/>
            <person name="Lu L."/>
            <person name="Laidemitt M.R."/>
            <person name="Zhang S.M."/>
            <person name="Mutuku M."/>
            <person name="Mkoji G."/>
            <person name="Steinauer M."/>
            <person name="Loker E.S."/>
        </authorList>
    </citation>
    <scope>NUCLEOTIDE SEQUENCE</scope>
    <source>
        <strain evidence="2">KasaAsao</strain>
        <tissue evidence="2">Whole Snail</tissue>
    </source>
</reference>
<evidence type="ECO:0000256" key="1">
    <source>
        <dbReference type="SAM" id="SignalP"/>
    </source>
</evidence>
<keyword evidence="1" id="KW-0732">Signal</keyword>
<feature type="signal peptide" evidence="1">
    <location>
        <begin position="1"/>
        <end position="23"/>
    </location>
</feature>
<sequence>MVSHDILKYFALLIATIIAFSSSLQEPKCETVLGLNVWNCSNRDIIDFEFLKGHIPENVEVLDFSRNRFTELPSIEESPDCDRQSPCENNTKNHCRRDILFG</sequence>
<keyword evidence="3" id="KW-1185">Reference proteome</keyword>
<organism evidence="2 3">
    <name type="scientific">Biomphalaria pfeifferi</name>
    <name type="common">Bloodfluke planorb</name>
    <name type="synonym">Freshwater snail</name>
    <dbReference type="NCBI Taxonomy" id="112525"/>
    <lineage>
        <taxon>Eukaryota</taxon>
        <taxon>Metazoa</taxon>
        <taxon>Spiralia</taxon>
        <taxon>Lophotrochozoa</taxon>
        <taxon>Mollusca</taxon>
        <taxon>Gastropoda</taxon>
        <taxon>Heterobranchia</taxon>
        <taxon>Euthyneura</taxon>
        <taxon>Panpulmonata</taxon>
        <taxon>Hygrophila</taxon>
        <taxon>Lymnaeoidea</taxon>
        <taxon>Planorbidae</taxon>
        <taxon>Biomphalaria</taxon>
    </lineage>
</organism>
<feature type="non-terminal residue" evidence="2">
    <location>
        <position position="102"/>
    </location>
</feature>
<dbReference type="AlphaFoldDB" id="A0AAD8BNT4"/>
<evidence type="ECO:0008006" key="4">
    <source>
        <dbReference type="Google" id="ProtNLM"/>
    </source>
</evidence>
<dbReference type="EMBL" id="JASAOG010000052">
    <property type="protein sequence ID" value="KAK0057751.1"/>
    <property type="molecule type" value="Genomic_DNA"/>
</dbReference>
<reference evidence="2" key="1">
    <citation type="journal article" date="2023" name="PLoS Negl. Trop. Dis.">
        <title>A genome sequence for Biomphalaria pfeifferi, the major vector snail for the human-infecting parasite Schistosoma mansoni.</title>
        <authorList>
            <person name="Bu L."/>
            <person name="Lu L."/>
            <person name="Laidemitt M.R."/>
            <person name="Zhang S.M."/>
            <person name="Mutuku M."/>
            <person name="Mkoji G."/>
            <person name="Steinauer M."/>
            <person name="Loker E.S."/>
        </authorList>
    </citation>
    <scope>NUCLEOTIDE SEQUENCE</scope>
    <source>
        <strain evidence="2">KasaAsao</strain>
    </source>
</reference>
<evidence type="ECO:0000313" key="3">
    <source>
        <dbReference type="Proteomes" id="UP001233172"/>
    </source>
</evidence>
<dbReference type="InterPro" id="IPR001611">
    <property type="entry name" value="Leu-rich_rpt"/>
</dbReference>
<proteinExistence type="predicted"/>
<evidence type="ECO:0000313" key="2">
    <source>
        <dbReference type="EMBL" id="KAK0057751.1"/>
    </source>
</evidence>